<sequence length="48" mass="5252">MLETLSNFLTDLGTDILNLRSGGVLNFFKDVYDSVRNLGDSLSDNLSA</sequence>
<accession>A0A811G7E0</accession>
<evidence type="ECO:0000313" key="2">
    <source>
        <dbReference type="Proteomes" id="UP000480222"/>
    </source>
</evidence>
<protein>
    <submittedName>
        <fullName evidence="1">Uncharacterized protein</fullName>
    </submittedName>
</protein>
<dbReference type="RefSeq" id="WP_179144003.1">
    <property type="nucleotide sequence ID" value="NZ_CP040520.1"/>
</dbReference>
<gene>
    <name evidence="1" type="ORF">CIP107547_02208</name>
</gene>
<comment type="caution">
    <text evidence="1">The sequence shown here is derived from an EMBL/GenBank/DDBJ whole genome shotgun (WGS) entry which is preliminary data.</text>
</comment>
<proteinExistence type="predicted"/>
<organism evidence="1 2">
    <name type="scientific">Corynebacterium diphtheriae</name>
    <dbReference type="NCBI Taxonomy" id="1717"/>
    <lineage>
        <taxon>Bacteria</taxon>
        <taxon>Bacillati</taxon>
        <taxon>Actinomycetota</taxon>
        <taxon>Actinomycetes</taxon>
        <taxon>Mycobacteriales</taxon>
        <taxon>Corynebacteriaceae</taxon>
        <taxon>Corynebacterium</taxon>
    </lineage>
</organism>
<dbReference type="EMBL" id="CADDAV010000026">
    <property type="protein sequence ID" value="CAB0619695.1"/>
    <property type="molecule type" value="Genomic_DNA"/>
</dbReference>
<reference evidence="1 2" key="1">
    <citation type="submission" date="2020-02" db="EMBL/GenBank/DDBJ databases">
        <authorList>
            <person name="Brisse S."/>
        </authorList>
    </citation>
    <scope>NUCLEOTIDE SEQUENCE [LARGE SCALE GENOMIC DNA]</scope>
    <source>
        <strain evidence="1">CIP107547</strain>
    </source>
</reference>
<dbReference type="Proteomes" id="UP000480222">
    <property type="component" value="Unassembled WGS sequence"/>
</dbReference>
<dbReference type="AlphaFoldDB" id="A0A811G7E0"/>
<name>A0A811G7E0_CORDP</name>
<evidence type="ECO:0000313" key="1">
    <source>
        <dbReference type="EMBL" id="CAB0619695.1"/>
    </source>
</evidence>